<protein>
    <submittedName>
        <fullName evidence="2">Uncharacterized protein</fullName>
    </submittedName>
</protein>
<reference evidence="3" key="2">
    <citation type="journal article" date="2017" name="Nat. Plants">
        <title>The Aegilops tauschii genome reveals multiple impacts of transposons.</title>
        <authorList>
            <person name="Zhao G."/>
            <person name="Zou C."/>
            <person name="Li K."/>
            <person name="Wang K."/>
            <person name="Li T."/>
            <person name="Gao L."/>
            <person name="Zhang X."/>
            <person name="Wang H."/>
            <person name="Yang Z."/>
            <person name="Liu X."/>
            <person name="Jiang W."/>
            <person name="Mao L."/>
            <person name="Kong X."/>
            <person name="Jiao Y."/>
            <person name="Jia J."/>
        </authorList>
    </citation>
    <scope>NUCLEOTIDE SEQUENCE [LARGE SCALE GENOMIC DNA]</scope>
    <source>
        <strain evidence="3">cv. AL8/78</strain>
    </source>
</reference>
<evidence type="ECO:0000313" key="2">
    <source>
        <dbReference type="EnsemblPlants" id="AET2Gv20030500.1"/>
    </source>
</evidence>
<feature type="compositionally biased region" description="Polar residues" evidence="1">
    <location>
        <begin position="67"/>
        <end position="76"/>
    </location>
</feature>
<reference evidence="3" key="1">
    <citation type="journal article" date="2014" name="Science">
        <title>Ancient hybridizations among the ancestral genomes of bread wheat.</title>
        <authorList>
            <consortium name="International Wheat Genome Sequencing Consortium,"/>
            <person name="Marcussen T."/>
            <person name="Sandve S.R."/>
            <person name="Heier L."/>
            <person name="Spannagl M."/>
            <person name="Pfeifer M."/>
            <person name="Jakobsen K.S."/>
            <person name="Wulff B.B."/>
            <person name="Steuernagel B."/>
            <person name="Mayer K.F."/>
            <person name="Olsen O.A."/>
        </authorList>
    </citation>
    <scope>NUCLEOTIDE SEQUENCE [LARGE SCALE GENOMIC DNA]</scope>
    <source>
        <strain evidence="3">cv. AL8/78</strain>
    </source>
</reference>
<evidence type="ECO:0000256" key="1">
    <source>
        <dbReference type="SAM" id="MobiDB-lite"/>
    </source>
</evidence>
<feature type="compositionally biased region" description="Low complexity" evidence="1">
    <location>
        <begin position="77"/>
        <end position="91"/>
    </location>
</feature>
<reference evidence="2" key="3">
    <citation type="journal article" date="2017" name="Nature">
        <title>Genome sequence of the progenitor of the wheat D genome Aegilops tauschii.</title>
        <authorList>
            <person name="Luo M.C."/>
            <person name="Gu Y.Q."/>
            <person name="Puiu D."/>
            <person name="Wang H."/>
            <person name="Twardziok S.O."/>
            <person name="Deal K.R."/>
            <person name="Huo N."/>
            <person name="Zhu T."/>
            <person name="Wang L."/>
            <person name="Wang Y."/>
            <person name="McGuire P.E."/>
            <person name="Liu S."/>
            <person name="Long H."/>
            <person name="Ramasamy R.K."/>
            <person name="Rodriguez J.C."/>
            <person name="Van S.L."/>
            <person name="Yuan L."/>
            <person name="Wang Z."/>
            <person name="Xia Z."/>
            <person name="Xiao L."/>
            <person name="Anderson O.D."/>
            <person name="Ouyang S."/>
            <person name="Liang Y."/>
            <person name="Zimin A.V."/>
            <person name="Pertea G."/>
            <person name="Qi P."/>
            <person name="Bennetzen J.L."/>
            <person name="Dai X."/>
            <person name="Dawson M.W."/>
            <person name="Muller H.G."/>
            <person name="Kugler K."/>
            <person name="Rivarola-Duarte L."/>
            <person name="Spannagl M."/>
            <person name="Mayer K.F.X."/>
            <person name="Lu F.H."/>
            <person name="Bevan M.W."/>
            <person name="Leroy P."/>
            <person name="Li P."/>
            <person name="You F.M."/>
            <person name="Sun Q."/>
            <person name="Liu Z."/>
            <person name="Lyons E."/>
            <person name="Wicker T."/>
            <person name="Salzberg S.L."/>
            <person name="Devos K.M."/>
            <person name="Dvorak J."/>
        </authorList>
    </citation>
    <scope>NUCLEOTIDE SEQUENCE [LARGE SCALE GENOMIC DNA]</scope>
    <source>
        <strain evidence="2">cv. AL8/78</strain>
    </source>
</reference>
<organism evidence="2 3">
    <name type="scientific">Aegilops tauschii subsp. strangulata</name>
    <name type="common">Goatgrass</name>
    <dbReference type="NCBI Taxonomy" id="200361"/>
    <lineage>
        <taxon>Eukaryota</taxon>
        <taxon>Viridiplantae</taxon>
        <taxon>Streptophyta</taxon>
        <taxon>Embryophyta</taxon>
        <taxon>Tracheophyta</taxon>
        <taxon>Spermatophyta</taxon>
        <taxon>Magnoliopsida</taxon>
        <taxon>Liliopsida</taxon>
        <taxon>Poales</taxon>
        <taxon>Poaceae</taxon>
        <taxon>BOP clade</taxon>
        <taxon>Pooideae</taxon>
        <taxon>Triticodae</taxon>
        <taxon>Triticeae</taxon>
        <taxon>Triticinae</taxon>
        <taxon>Aegilops</taxon>
    </lineage>
</organism>
<reference evidence="2" key="5">
    <citation type="journal article" date="2021" name="G3 (Bethesda)">
        <title>Aegilops tauschii genome assembly Aet v5.0 features greater sequence contiguity and improved annotation.</title>
        <authorList>
            <person name="Wang L."/>
            <person name="Zhu T."/>
            <person name="Rodriguez J.C."/>
            <person name="Deal K.R."/>
            <person name="Dubcovsky J."/>
            <person name="McGuire P.E."/>
            <person name="Lux T."/>
            <person name="Spannagl M."/>
            <person name="Mayer K.F.X."/>
            <person name="Baldrich P."/>
            <person name="Meyers B.C."/>
            <person name="Huo N."/>
            <person name="Gu Y.Q."/>
            <person name="Zhou H."/>
            <person name="Devos K.M."/>
            <person name="Bennetzen J.L."/>
            <person name="Unver T."/>
            <person name="Budak H."/>
            <person name="Gulick P.J."/>
            <person name="Galiba G."/>
            <person name="Kalapos B."/>
            <person name="Nelson D.R."/>
            <person name="Li P."/>
            <person name="You F.M."/>
            <person name="Luo M.C."/>
            <person name="Dvorak J."/>
        </authorList>
    </citation>
    <scope>NUCLEOTIDE SEQUENCE [LARGE SCALE GENOMIC DNA]</scope>
    <source>
        <strain evidence="2">cv. AL8/78</strain>
    </source>
</reference>
<feature type="region of interest" description="Disordered" evidence="1">
    <location>
        <begin position="49"/>
        <end position="102"/>
    </location>
</feature>
<dbReference type="AlphaFoldDB" id="A0A453A8T6"/>
<sequence length="132" mass="14272">PPTLLSLLSSFSQIRDQSTAATPTHHRRPLHHLLPVPHRAAIHLVASHRLPRPPPHLPGQEALPHSAFSSWPGTTPTGLSRCSSTTSGGSSARQGFKTGIGKSNLLSRFTRNEFSLESKSTIRGVEFATRSL</sequence>
<accession>A0A453A8T6</accession>
<dbReference type="Gramene" id="AET2Gv20030500.1">
    <property type="protein sequence ID" value="AET2Gv20030500.1"/>
    <property type="gene ID" value="AET2Gv20030500"/>
</dbReference>
<proteinExistence type="predicted"/>
<name>A0A453A8T6_AEGTS</name>
<evidence type="ECO:0000313" key="3">
    <source>
        <dbReference type="Proteomes" id="UP000015105"/>
    </source>
</evidence>
<dbReference type="EnsemblPlants" id="AET2Gv20030500.1">
    <property type="protein sequence ID" value="AET2Gv20030500.1"/>
    <property type="gene ID" value="AET2Gv20030500"/>
</dbReference>
<dbReference type="STRING" id="200361.A0A453A8T6"/>
<dbReference type="Proteomes" id="UP000015105">
    <property type="component" value="Chromosome 2D"/>
</dbReference>
<keyword evidence="3" id="KW-1185">Reference proteome</keyword>
<reference evidence="2" key="4">
    <citation type="submission" date="2019-03" db="UniProtKB">
        <authorList>
            <consortium name="EnsemblPlants"/>
        </authorList>
    </citation>
    <scope>IDENTIFICATION</scope>
</reference>